<comment type="caution">
    <text evidence="1">The sequence shown here is derived from an EMBL/GenBank/DDBJ whole genome shotgun (WGS) entry which is preliminary data.</text>
</comment>
<dbReference type="Gene3D" id="1.20.5.170">
    <property type="match status" value="1"/>
</dbReference>
<dbReference type="AlphaFoldDB" id="A0A812U3P8"/>
<gene>
    <name evidence="1" type="ORF">SNAT2548_LOCUS31241</name>
</gene>
<evidence type="ECO:0000313" key="2">
    <source>
        <dbReference type="Proteomes" id="UP000604046"/>
    </source>
</evidence>
<organism evidence="1 2">
    <name type="scientific">Symbiodinium natans</name>
    <dbReference type="NCBI Taxonomy" id="878477"/>
    <lineage>
        <taxon>Eukaryota</taxon>
        <taxon>Sar</taxon>
        <taxon>Alveolata</taxon>
        <taxon>Dinophyceae</taxon>
        <taxon>Suessiales</taxon>
        <taxon>Symbiodiniaceae</taxon>
        <taxon>Symbiodinium</taxon>
    </lineage>
</organism>
<reference evidence="1" key="1">
    <citation type="submission" date="2021-02" db="EMBL/GenBank/DDBJ databases">
        <authorList>
            <person name="Dougan E. K."/>
            <person name="Rhodes N."/>
            <person name="Thang M."/>
            <person name="Chan C."/>
        </authorList>
    </citation>
    <scope>NUCLEOTIDE SEQUENCE</scope>
</reference>
<protein>
    <submittedName>
        <fullName evidence="1">Uncharacterized protein</fullName>
    </submittedName>
</protein>
<dbReference type="EMBL" id="CAJNDS010002647">
    <property type="protein sequence ID" value="CAE7555916.1"/>
    <property type="molecule type" value="Genomic_DNA"/>
</dbReference>
<feature type="non-terminal residue" evidence="1">
    <location>
        <position position="1"/>
    </location>
</feature>
<proteinExistence type="predicted"/>
<dbReference type="OrthoDB" id="416275at2759"/>
<evidence type="ECO:0000313" key="1">
    <source>
        <dbReference type="EMBL" id="CAE7555916.1"/>
    </source>
</evidence>
<dbReference type="Proteomes" id="UP000604046">
    <property type="component" value="Unassembled WGS sequence"/>
</dbReference>
<accession>A0A812U3P8</accession>
<name>A0A812U3P8_9DINO</name>
<sequence length="392" mass="44227">MSILKPFAEHVQDLEKQVRSVRDEQIAQSVTMGAVTAAQKSLEESSTSLKRDLCEVKANVARHHQDVTNLIEVFSQANQERQEKLKKHIDEEILNVRSSLKALRLQQEDTKPRVASLETKAQVAADQLQADAFTLKHLQEACELNKFCCQGLSDRLEVTKTQGEATQSDLQRLKTVESCHHQEAMDTTSRLKRRLDHTDSKVKHNHEDISRTAAALGLRLDASEEGLGRVEEAIAALDANMQATLLQYDKEQQASEESKQMNALERLAHHVHRIREELIEFATNNHAEATEGISKVSAAVDASKAKLQLHDEHLESLDGRATRLEQGLEQTQAHCNDMDRALDAYGTRMRSAEDEIRDLAHWRDQTSAEVEELQDSSQKVKMRLRIAEDGLQ</sequence>
<keyword evidence="2" id="KW-1185">Reference proteome</keyword>